<name>A0A6A6AYE8_9PEZI</name>
<dbReference type="InterPro" id="IPR052953">
    <property type="entry name" value="Ser-rich/MCO-related"/>
</dbReference>
<accession>A0A6A6AYE8</accession>
<dbReference type="Proteomes" id="UP000799438">
    <property type="component" value="Unassembled WGS sequence"/>
</dbReference>
<sequence length="177" mass="18147">ALTTTTVSAKNIDISVGKEGLSFWPNSTTAAKGDTLTFHFWPKAHNVVQGSFDSACSPMQGGGIYSDFVPVTGDKAADKTFVVTVNDTQPIWYYCSQGSHCQGGMVGVVNPPDASSGKTLAAYAKSAAQAKENKTPDWPVSGGKFEQASSSDSSSSSSSSSSDAWASGSEAAAQASG</sequence>
<dbReference type="CDD" id="cd00920">
    <property type="entry name" value="Cupredoxin"/>
    <property type="match status" value="1"/>
</dbReference>
<gene>
    <name evidence="3" type="ORF">K452DRAFT_208726</name>
</gene>
<protein>
    <recommendedName>
        <fullName evidence="2">Phytocyanin domain-containing protein</fullName>
    </recommendedName>
</protein>
<dbReference type="OrthoDB" id="2331100at2759"/>
<dbReference type="InterPro" id="IPR003245">
    <property type="entry name" value="Phytocyanin_dom"/>
</dbReference>
<evidence type="ECO:0000313" key="4">
    <source>
        <dbReference type="Proteomes" id="UP000799438"/>
    </source>
</evidence>
<dbReference type="PANTHER" id="PTHR34883">
    <property type="entry name" value="SERINE-RICH PROTEIN, PUTATIVE-RELATED-RELATED"/>
    <property type="match status" value="1"/>
</dbReference>
<dbReference type="AlphaFoldDB" id="A0A6A6AYE8"/>
<dbReference type="RefSeq" id="XP_033391525.1">
    <property type="nucleotide sequence ID" value="XM_033536140.1"/>
</dbReference>
<proteinExistence type="predicted"/>
<feature type="region of interest" description="Disordered" evidence="1">
    <location>
        <begin position="131"/>
        <end position="177"/>
    </location>
</feature>
<evidence type="ECO:0000313" key="3">
    <source>
        <dbReference type="EMBL" id="KAF2135807.1"/>
    </source>
</evidence>
<organism evidence="3 4">
    <name type="scientific">Aplosporella prunicola CBS 121167</name>
    <dbReference type="NCBI Taxonomy" id="1176127"/>
    <lineage>
        <taxon>Eukaryota</taxon>
        <taxon>Fungi</taxon>
        <taxon>Dikarya</taxon>
        <taxon>Ascomycota</taxon>
        <taxon>Pezizomycotina</taxon>
        <taxon>Dothideomycetes</taxon>
        <taxon>Dothideomycetes incertae sedis</taxon>
        <taxon>Botryosphaeriales</taxon>
        <taxon>Aplosporellaceae</taxon>
        <taxon>Aplosporella</taxon>
    </lineage>
</organism>
<feature type="non-terminal residue" evidence="3">
    <location>
        <position position="1"/>
    </location>
</feature>
<feature type="non-terminal residue" evidence="3">
    <location>
        <position position="177"/>
    </location>
</feature>
<reference evidence="3" key="1">
    <citation type="journal article" date="2020" name="Stud. Mycol.">
        <title>101 Dothideomycetes genomes: a test case for predicting lifestyles and emergence of pathogens.</title>
        <authorList>
            <person name="Haridas S."/>
            <person name="Albert R."/>
            <person name="Binder M."/>
            <person name="Bloem J."/>
            <person name="Labutti K."/>
            <person name="Salamov A."/>
            <person name="Andreopoulos B."/>
            <person name="Baker S."/>
            <person name="Barry K."/>
            <person name="Bills G."/>
            <person name="Bluhm B."/>
            <person name="Cannon C."/>
            <person name="Castanera R."/>
            <person name="Culley D."/>
            <person name="Daum C."/>
            <person name="Ezra D."/>
            <person name="Gonzalez J."/>
            <person name="Henrissat B."/>
            <person name="Kuo A."/>
            <person name="Liang C."/>
            <person name="Lipzen A."/>
            <person name="Lutzoni F."/>
            <person name="Magnuson J."/>
            <person name="Mondo S."/>
            <person name="Nolan M."/>
            <person name="Ohm R."/>
            <person name="Pangilinan J."/>
            <person name="Park H.-J."/>
            <person name="Ramirez L."/>
            <person name="Alfaro M."/>
            <person name="Sun H."/>
            <person name="Tritt A."/>
            <person name="Yoshinaga Y."/>
            <person name="Zwiers L.-H."/>
            <person name="Turgeon B."/>
            <person name="Goodwin S."/>
            <person name="Spatafora J."/>
            <person name="Crous P."/>
            <person name="Grigoriev I."/>
        </authorList>
    </citation>
    <scope>NUCLEOTIDE SEQUENCE</scope>
    <source>
        <strain evidence="3">CBS 121167</strain>
    </source>
</reference>
<evidence type="ECO:0000259" key="2">
    <source>
        <dbReference type="Pfam" id="PF02298"/>
    </source>
</evidence>
<dbReference type="SUPFAM" id="SSF49503">
    <property type="entry name" value="Cupredoxins"/>
    <property type="match status" value="1"/>
</dbReference>
<dbReference type="Pfam" id="PF02298">
    <property type="entry name" value="Cu_bind_like"/>
    <property type="match status" value="1"/>
</dbReference>
<dbReference type="GO" id="GO:0009055">
    <property type="term" value="F:electron transfer activity"/>
    <property type="evidence" value="ECO:0007669"/>
    <property type="project" value="InterPro"/>
</dbReference>
<evidence type="ECO:0000256" key="1">
    <source>
        <dbReference type="SAM" id="MobiDB-lite"/>
    </source>
</evidence>
<feature type="compositionally biased region" description="Low complexity" evidence="1">
    <location>
        <begin position="146"/>
        <end position="177"/>
    </location>
</feature>
<keyword evidence="4" id="KW-1185">Reference proteome</keyword>
<dbReference type="PANTHER" id="PTHR34883:SF17">
    <property type="entry name" value="CUPREDOXIN"/>
    <property type="match status" value="1"/>
</dbReference>
<dbReference type="GeneID" id="54293636"/>
<feature type="domain" description="Phytocyanin" evidence="2">
    <location>
        <begin position="21"/>
        <end position="105"/>
    </location>
</feature>
<dbReference type="EMBL" id="ML995551">
    <property type="protein sequence ID" value="KAF2135807.1"/>
    <property type="molecule type" value="Genomic_DNA"/>
</dbReference>
<dbReference type="Gene3D" id="2.60.40.420">
    <property type="entry name" value="Cupredoxins - blue copper proteins"/>
    <property type="match status" value="1"/>
</dbReference>
<dbReference type="InterPro" id="IPR008972">
    <property type="entry name" value="Cupredoxin"/>
</dbReference>